<dbReference type="EMBL" id="BAABBN010000004">
    <property type="protein sequence ID" value="GAA3918443.1"/>
    <property type="molecule type" value="Genomic_DNA"/>
</dbReference>
<evidence type="ECO:0000256" key="1">
    <source>
        <dbReference type="SAM" id="SignalP"/>
    </source>
</evidence>
<protein>
    <submittedName>
        <fullName evidence="2">Phospholipase C</fullName>
    </submittedName>
</protein>
<feature type="signal peptide" evidence="1">
    <location>
        <begin position="1"/>
        <end position="24"/>
    </location>
</feature>
<dbReference type="Proteomes" id="UP001501565">
    <property type="component" value="Unassembled WGS sequence"/>
</dbReference>
<sequence length="343" mass="38081">MKLSKSILALVPAVALLAPLTAEAYTKATHKQIAIDAVKYMQQHPETTEFNRLNEALLAAGYTVDSFAEIIGQGAFDVDDFEDTFICGAVTGDCVEAPVWGLGSSIVKYTSYWHFQNHTQGSDVHGNDLGGYNYDKLTVWGTVDNLAASWLYGDHLDDGRGGMRGWFGREDSEYNSYGITEANYRHDGYSSKSMYEDFEKAAFQPIDNLGQYWYEQFQNQPTAQTLGFVMHTTDLLQPHHTWTTSDLNHSGWESWVADYYDSEDLNNFNDVTAALESFTPLAPNATDIRPLLTEGGAISYAHGGLVLNSTEHSDRLQVAKVTIPHAIAMVVHILNNAAYKLNP</sequence>
<dbReference type="SUPFAM" id="SSF48537">
    <property type="entry name" value="Phospholipase C/P1 nuclease"/>
    <property type="match status" value="1"/>
</dbReference>
<comment type="caution">
    <text evidence="2">The sequence shown here is derived from an EMBL/GenBank/DDBJ whole genome shotgun (WGS) entry which is preliminary data.</text>
</comment>
<proteinExistence type="predicted"/>
<feature type="chain" id="PRO_5047279866" evidence="1">
    <location>
        <begin position="25"/>
        <end position="343"/>
    </location>
</feature>
<gene>
    <name evidence="2" type="ORF">GCM10022277_12100</name>
</gene>
<organism evidence="2 3">
    <name type="scientific">Litoribacillus peritrichatus</name>
    <dbReference type="NCBI Taxonomy" id="718191"/>
    <lineage>
        <taxon>Bacteria</taxon>
        <taxon>Pseudomonadati</taxon>
        <taxon>Pseudomonadota</taxon>
        <taxon>Gammaproteobacteria</taxon>
        <taxon>Oceanospirillales</taxon>
        <taxon>Oceanospirillaceae</taxon>
        <taxon>Litoribacillus</taxon>
    </lineage>
</organism>
<accession>A0ABP7MAI2</accession>
<keyword evidence="1" id="KW-0732">Signal</keyword>
<evidence type="ECO:0000313" key="2">
    <source>
        <dbReference type="EMBL" id="GAA3918443.1"/>
    </source>
</evidence>
<reference evidence="3" key="1">
    <citation type="journal article" date="2019" name="Int. J. Syst. Evol. Microbiol.">
        <title>The Global Catalogue of Microorganisms (GCM) 10K type strain sequencing project: providing services to taxonomists for standard genome sequencing and annotation.</title>
        <authorList>
            <consortium name="The Broad Institute Genomics Platform"/>
            <consortium name="The Broad Institute Genome Sequencing Center for Infectious Disease"/>
            <person name="Wu L."/>
            <person name="Ma J."/>
        </authorList>
    </citation>
    <scope>NUCLEOTIDE SEQUENCE [LARGE SCALE GENOMIC DNA]</scope>
    <source>
        <strain evidence="3">JCM 17551</strain>
    </source>
</reference>
<dbReference type="InterPro" id="IPR008947">
    <property type="entry name" value="PLipase_C/P1_nuclease_dom_sf"/>
</dbReference>
<keyword evidence="3" id="KW-1185">Reference proteome</keyword>
<name>A0ABP7MAI2_9GAMM</name>
<evidence type="ECO:0000313" key="3">
    <source>
        <dbReference type="Proteomes" id="UP001501565"/>
    </source>
</evidence>
<dbReference type="RefSeq" id="WP_344796504.1">
    <property type="nucleotide sequence ID" value="NZ_BAABBN010000004.1"/>
</dbReference>